<name>A0A0B7BIT0_9EUPU</name>
<sequence length="82" mass="9789">MRKMETNADDEKNNKKRSIEHIHFGKNTQDMMCEYKINKEHKEDNEYLDLASREQSLYDLREALKVTNGQIIINIMNKSQND</sequence>
<reference evidence="3" key="1">
    <citation type="submission" date="2014-12" db="EMBL/GenBank/DDBJ databases">
        <title>Insight into the proteome of Arion vulgaris.</title>
        <authorList>
            <person name="Aradska J."/>
            <person name="Bulat T."/>
            <person name="Smidak R."/>
            <person name="Sarate P."/>
            <person name="Gangsoo J."/>
            <person name="Sialana F."/>
            <person name="Bilban M."/>
            <person name="Lubec G."/>
        </authorList>
    </citation>
    <scope>NUCLEOTIDE SEQUENCE</scope>
    <source>
        <tissue evidence="3">Skin</tissue>
    </source>
</reference>
<evidence type="ECO:0000256" key="1">
    <source>
        <dbReference type="SAM" id="MobiDB-lite"/>
    </source>
</evidence>
<proteinExistence type="predicted"/>
<organism evidence="3">
    <name type="scientific">Arion vulgaris</name>
    <dbReference type="NCBI Taxonomy" id="1028688"/>
    <lineage>
        <taxon>Eukaryota</taxon>
        <taxon>Metazoa</taxon>
        <taxon>Spiralia</taxon>
        <taxon>Lophotrochozoa</taxon>
        <taxon>Mollusca</taxon>
        <taxon>Gastropoda</taxon>
        <taxon>Heterobranchia</taxon>
        <taxon>Euthyneura</taxon>
        <taxon>Panpulmonata</taxon>
        <taxon>Eupulmonata</taxon>
        <taxon>Stylommatophora</taxon>
        <taxon>Helicina</taxon>
        <taxon>Arionoidea</taxon>
        <taxon>Arionidae</taxon>
        <taxon>Arion</taxon>
    </lineage>
</organism>
<dbReference type="AlphaFoldDB" id="A0A0B7BIT0"/>
<feature type="region of interest" description="Disordered" evidence="1">
    <location>
        <begin position="1"/>
        <end position="23"/>
    </location>
</feature>
<accession>A0A0B7BIT0</accession>
<evidence type="ECO:0000313" key="2">
    <source>
        <dbReference type="EMBL" id="CEK92216.1"/>
    </source>
</evidence>
<dbReference type="EMBL" id="HACG01045356">
    <property type="protein sequence ID" value="CEK92221.1"/>
    <property type="molecule type" value="Transcribed_RNA"/>
</dbReference>
<dbReference type="EMBL" id="HACG01045351">
    <property type="protein sequence ID" value="CEK92216.1"/>
    <property type="molecule type" value="Transcribed_RNA"/>
</dbReference>
<evidence type="ECO:0000313" key="3">
    <source>
        <dbReference type="EMBL" id="CEK92221.1"/>
    </source>
</evidence>
<feature type="non-terminal residue" evidence="3">
    <location>
        <position position="82"/>
    </location>
</feature>
<gene>
    <name evidence="3" type="primary">ORF187168</name>
    <name evidence="2" type="synonym">ORF187158</name>
</gene>
<protein>
    <submittedName>
        <fullName evidence="3">Uncharacterized protein</fullName>
    </submittedName>
</protein>